<keyword evidence="1" id="KW-0812">Transmembrane</keyword>
<evidence type="ECO:0000313" key="2">
    <source>
        <dbReference type="EMBL" id="SUY48443.1"/>
    </source>
</evidence>
<dbReference type="AlphaFoldDB" id="A0A381JBS6"/>
<reference evidence="2 3" key="1">
    <citation type="submission" date="2018-06" db="EMBL/GenBank/DDBJ databases">
        <authorList>
            <consortium name="Pathogen Informatics"/>
            <person name="Doyle S."/>
        </authorList>
    </citation>
    <scope>NUCLEOTIDE SEQUENCE [LARGE SCALE GENOMIC DNA]</scope>
    <source>
        <strain evidence="2 3">NCTC9836</strain>
    </source>
</reference>
<dbReference type="RefSeq" id="WP_172556365.1">
    <property type="nucleotide sequence ID" value="NZ_UFWZ01000001.1"/>
</dbReference>
<name>A0A381JBS6_9CLOT</name>
<evidence type="ECO:0000313" key="3">
    <source>
        <dbReference type="Proteomes" id="UP000254664"/>
    </source>
</evidence>
<accession>A0A381JBS6</accession>
<keyword evidence="1" id="KW-0472">Membrane</keyword>
<sequence length="48" mass="5463">MEWYNDSNILSDANSHNSSIMGVCIVNLCLDCFCFAVWSPCVKQKFTK</sequence>
<feature type="transmembrane region" description="Helical" evidence="1">
    <location>
        <begin position="20"/>
        <end position="38"/>
    </location>
</feature>
<keyword evidence="3" id="KW-1185">Reference proteome</keyword>
<dbReference type="EMBL" id="UFWZ01000001">
    <property type="protein sequence ID" value="SUY48443.1"/>
    <property type="molecule type" value="Genomic_DNA"/>
</dbReference>
<proteinExistence type="predicted"/>
<organism evidence="2 3">
    <name type="scientific">Clostridium putrefaciens</name>
    <dbReference type="NCBI Taxonomy" id="99675"/>
    <lineage>
        <taxon>Bacteria</taxon>
        <taxon>Bacillati</taxon>
        <taxon>Bacillota</taxon>
        <taxon>Clostridia</taxon>
        <taxon>Eubacteriales</taxon>
        <taxon>Clostridiaceae</taxon>
        <taxon>Clostridium</taxon>
    </lineage>
</organism>
<gene>
    <name evidence="2" type="ORF">NCTC9836_02849</name>
</gene>
<dbReference type="Proteomes" id="UP000254664">
    <property type="component" value="Unassembled WGS sequence"/>
</dbReference>
<keyword evidence="1" id="KW-1133">Transmembrane helix</keyword>
<protein>
    <submittedName>
        <fullName evidence="2">Uncharacterized protein</fullName>
    </submittedName>
</protein>
<evidence type="ECO:0000256" key="1">
    <source>
        <dbReference type="SAM" id="Phobius"/>
    </source>
</evidence>